<dbReference type="RefSeq" id="NP_001402590.1">
    <property type="nucleotide sequence ID" value="NM_001415483.1"/>
</dbReference>
<protein>
    <submittedName>
        <fullName evidence="1">ECU09_1665 protein</fullName>
    </submittedName>
</protein>
<keyword evidence="2" id="KW-1185">Reference proteome</keyword>
<sequence length="49" mass="5644">MDYSSKLKVIRETSVSPEEAKRMIEEFVLSSDVLEGIQVLQLEEFLNNV</sequence>
<proteinExistence type="predicted"/>
<organism evidence="1 2">
    <name type="scientific">Encephalitozoon cuniculi (strain GB-M1)</name>
    <name type="common">Microsporidian parasite</name>
    <dbReference type="NCBI Taxonomy" id="284813"/>
    <lineage>
        <taxon>Eukaryota</taxon>
        <taxon>Fungi</taxon>
        <taxon>Fungi incertae sedis</taxon>
        <taxon>Microsporidia</taxon>
        <taxon>Unikaryonidae</taxon>
        <taxon>Encephalitozoon</taxon>
    </lineage>
</organism>
<dbReference type="KEGG" id="ecu:ECU09_1665"/>
<dbReference type="GeneID" id="77136416"/>
<reference evidence="1 2" key="2">
    <citation type="journal article" date="2009" name="BMC Genomics">
        <title>Identification of transcriptional signals in Encephalitozoon cuniculi widespread among Microsporidia phylum: support for accurate structural genome annotation.</title>
        <authorList>
            <person name="Peyretaillade E."/>
            <person name="Goncalves O."/>
            <person name="Terrat S."/>
            <person name="Dugat-Bony E."/>
            <person name="Wincker P."/>
            <person name="Cornman R.S."/>
            <person name="Evans J.D."/>
            <person name="Delbac F."/>
            <person name="Peyret P."/>
        </authorList>
    </citation>
    <scope>NUCLEOTIDE SEQUENCE [LARGE SCALE GENOMIC DNA]</scope>
    <source>
        <strain evidence="1 2">GB-M1</strain>
    </source>
</reference>
<dbReference type="InParanoid" id="A0A1T5PD77"/>
<evidence type="ECO:0000313" key="2">
    <source>
        <dbReference type="Proteomes" id="UP000000819"/>
    </source>
</evidence>
<dbReference type="AlphaFoldDB" id="A0A1T5PD77"/>
<evidence type="ECO:0000313" key="1">
    <source>
        <dbReference type="EMBL" id="SKD10705.1"/>
    </source>
</evidence>
<name>A0A1T5PD77_ENCCU</name>
<dbReference type="EMBL" id="AL590451">
    <property type="protein sequence ID" value="SKD10705.1"/>
    <property type="molecule type" value="Genomic_DNA"/>
</dbReference>
<dbReference type="OrthoDB" id="2192083at2759"/>
<dbReference type="Proteomes" id="UP000000819">
    <property type="component" value="Chromosome IX"/>
</dbReference>
<gene>
    <name evidence="1" type="ordered locus">ECU09_1665</name>
</gene>
<reference evidence="1 2" key="1">
    <citation type="journal article" date="2001" name="Nature">
        <title>Genome sequence and gene compaction of the eukaryote parasite Encephalitozoon cuniculi.</title>
        <authorList>
            <person name="Katinka M.D."/>
            <person name="Duprat S."/>
            <person name="Cornillot E."/>
            <person name="Metenier G."/>
            <person name="Thomarat F."/>
            <person name="Prensier G."/>
            <person name="Barbe V."/>
            <person name="Peyretaillade E."/>
            <person name="Brottier P."/>
            <person name="Wincker P."/>
            <person name="Delbac F."/>
            <person name="El Alaoui H."/>
            <person name="Peyret P."/>
            <person name="Saurin W."/>
            <person name="Gouy M."/>
            <person name="Weissenbach J."/>
            <person name="Vivares C.P."/>
        </authorList>
    </citation>
    <scope>NUCLEOTIDE SEQUENCE [LARGE SCALE GENOMIC DNA]</scope>
    <source>
        <strain evidence="1 2">GB-M1</strain>
    </source>
</reference>
<accession>A0A1T5PD77</accession>